<evidence type="ECO:0000313" key="13">
    <source>
        <dbReference type="EMBL" id="MET4716322.1"/>
    </source>
</evidence>
<evidence type="ECO:0000256" key="11">
    <source>
        <dbReference type="ARBA" id="ARBA00033067"/>
    </source>
</evidence>
<protein>
    <recommendedName>
        <fullName evidence="6">UDP-glucose 4-epimerase</fullName>
        <ecNumber evidence="5">5.1.3.2</ecNumber>
    </recommendedName>
    <alternativeName>
        <fullName evidence="11">Galactowaldenase</fullName>
    </alternativeName>
    <alternativeName>
        <fullName evidence="10">UDP-galactose 4-epimerase</fullName>
    </alternativeName>
</protein>
<dbReference type="InterPro" id="IPR036291">
    <property type="entry name" value="NAD(P)-bd_dom_sf"/>
</dbReference>
<dbReference type="EMBL" id="JBEPTQ010000001">
    <property type="protein sequence ID" value="MET4716322.1"/>
    <property type="molecule type" value="Genomic_DNA"/>
</dbReference>
<evidence type="ECO:0000256" key="2">
    <source>
        <dbReference type="ARBA" id="ARBA00001911"/>
    </source>
</evidence>
<keyword evidence="8" id="KW-0119">Carbohydrate metabolism</keyword>
<evidence type="ECO:0000256" key="9">
    <source>
        <dbReference type="ARBA" id="ARBA00023235"/>
    </source>
</evidence>
<dbReference type="Pfam" id="PF01370">
    <property type="entry name" value="Epimerase"/>
    <property type="match status" value="1"/>
</dbReference>
<keyword evidence="9" id="KW-0413">Isomerase</keyword>
<reference evidence="13 14" key="1">
    <citation type="submission" date="2024-06" db="EMBL/GenBank/DDBJ databases">
        <title>Genomic Encyclopedia of Type Strains, Phase V (KMG-V): Genome sequencing to study the core and pangenomes of soil and plant-associated prokaryotes.</title>
        <authorList>
            <person name="Whitman W."/>
        </authorList>
    </citation>
    <scope>NUCLEOTIDE SEQUENCE [LARGE SCALE GENOMIC DNA]</scope>
    <source>
        <strain evidence="13 14">USDA 160</strain>
    </source>
</reference>
<comment type="caution">
    <text evidence="13">The sequence shown here is derived from an EMBL/GenBank/DDBJ whole genome shotgun (WGS) entry which is preliminary data.</text>
</comment>
<name>A0ABV2RJ56_BRAJP</name>
<evidence type="ECO:0000259" key="12">
    <source>
        <dbReference type="Pfam" id="PF01370"/>
    </source>
</evidence>
<keyword evidence="8" id="KW-0299">Galactose metabolism</keyword>
<evidence type="ECO:0000256" key="8">
    <source>
        <dbReference type="ARBA" id="ARBA00023144"/>
    </source>
</evidence>
<feature type="domain" description="NAD-dependent epimerase/dehydratase" evidence="12">
    <location>
        <begin position="2"/>
        <end position="49"/>
    </location>
</feature>
<dbReference type="InterPro" id="IPR001509">
    <property type="entry name" value="Epimerase_deHydtase"/>
</dbReference>
<evidence type="ECO:0000256" key="4">
    <source>
        <dbReference type="ARBA" id="ARBA00007637"/>
    </source>
</evidence>
<comment type="similarity">
    <text evidence="4">Belongs to the NAD(P)-dependent epimerase/dehydratase family.</text>
</comment>
<comment type="pathway">
    <text evidence="3">Carbohydrate metabolism; galactose metabolism.</text>
</comment>
<dbReference type="Proteomes" id="UP001549291">
    <property type="component" value="Unassembled WGS sequence"/>
</dbReference>
<evidence type="ECO:0000256" key="7">
    <source>
        <dbReference type="ARBA" id="ARBA00023027"/>
    </source>
</evidence>
<keyword evidence="7" id="KW-0520">NAD</keyword>
<gene>
    <name evidence="13" type="ORF">ABIF63_000425</name>
</gene>
<dbReference type="Gene3D" id="3.90.25.10">
    <property type="entry name" value="UDP-galactose 4-epimerase, domain 1"/>
    <property type="match status" value="1"/>
</dbReference>
<keyword evidence="14" id="KW-1185">Reference proteome</keyword>
<dbReference type="PANTHER" id="PTHR43725">
    <property type="entry name" value="UDP-GLUCOSE 4-EPIMERASE"/>
    <property type="match status" value="1"/>
</dbReference>
<evidence type="ECO:0000256" key="6">
    <source>
        <dbReference type="ARBA" id="ARBA00018569"/>
    </source>
</evidence>
<sequence length="141" mass="14997">MAFVAQVAVGRRDKLPIWGNDYDTPDGTGIRDFIHVVDLASGHLSALRCLEQPGLLTTNLGTGAGSSILKVVLTFEAVSAGSIPYAIGERTAGDVAICYADPTLAEEVSGWKSTRPLTQSVPIIALAIEDREGSRRFYPHG</sequence>
<evidence type="ECO:0000256" key="1">
    <source>
        <dbReference type="ARBA" id="ARBA00000083"/>
    </source>
</evidence>
<comment type="catalytic activity">
    <reaction evidence="1">
        <text>UDP-alpha-D-glucose = UDP-alpha-D-galactose</text>
        <dbReference type="Rhea" id="RHEA:22168"/>
        <dbReference type="ChEBI" id="CHEBI:58885"/>
        <dbReference type="ChEBI" id="CHEBI:66914"/>
        <dbReference type="EC" id="5.1.3.2"/>
    </reaction>
</comment>
<evidence type="ECO:0000256" key="10">
    <source>
        <dbReference type="ARBA" id="ARBA00031367"/>
    </source>
</evidence>
<dbReference type="Gene3D" id="3.40.50.720">
    <property type="entry name" value="NAD(P)-binding Rossmann-like Domain"/>
    <property type="match status" value="1"/>
</dbReference>
<evidence type="ECO:0000256" key="5">
    <source>
        <dbReference type="ARBA" id="ARBA00013189"/>
    </source>
</evidence>
<comment type="cofactor">
    <cofactor evidence="2">
        <name>NAD(+)</name>
        <dbReference type="ChEBI" id="CHEBI:57540"/>
    </cofactor>
</comment>
<accession>A0ABV2RJ56</accession>
<dbReference type="SUPFAM" id="SSF51735">
    <property type="entry name" value="NAD(P)-binding Rossmann-fold domains"/>
    <property type="match status" value="1"/>
</dbReference>
<dbReference type="PANTHER" id="PTHR43725:SF47">
    <property type="entry name" value="UDP-GLUCOSE 4-EPIMERASE"/>
    <property type="match status" value="1"/>
</dbReference>
<evidence type="ECO:0000313" key="14">
    <source>
        <dbReference type="Proteomes" id="UP001549291"/>
    </source>
</evidence>
<evidence type="ECO:0000256" key="3">
    <source>
        <dbReference type="ARBA" id="ARBA00004947"/>
    </source>
</evidence>
<organism evidence="13 14">
    <name type="scientific">Bradyrhizobium japonicum</name>
    <dbReference type="NCBI Taxonomy" id="375"/>
    <lineage>
        <taxon>Bacteria</taxon>
        <taxon>Pseudomonadati</taxon>
        <taxon>Pseudomonadota</taxon>
        <taxon>Alphaproteobacteria</taxon>
        <taxon>Hyphomicrobiales</taxon>
        <taxon>Nitrobacteraceae</taxon>
        <taxon>Bradyrhizobium</taxon>
    </lineage>
</organism>
<proteinExistence type="inferred from homology"/>
<dbReference type="EC" id="5.1.3.2" evidence="5"/>